<organism evidence="1">
    <name type="scientific">marine metagenome</name>
    <dbReference type="NCBI Taxonomy" id="408172"/>
    <lineage>
        <taxon>unclassified sequences</taxon>
        <taxon>metagenomes</taxon>
        <taxon>ecological metagenomes</taxon>
    </lineage>
</organism>
<evidence type="ECO:0000313" key="1">
    <source>
        <dbReference type="EMBL" id="SVE28518.1"/>
    </source>
</evidence>
<accession>A0A383CA88</accession>
<feature type="non-terminal residue" evidence="1">
    <location>
        <position position="1"/>
    </location>
</feature>
<name>A0A383CA88_9ZZZZ</name>
<reference evidence="1" key="1">
    <citation type="submission" date="2018-05" db="EMBL/GenBank/DDBJ databases">
        <authorList>
            <person name="Lanie J.A."/>
            <person name="Ng W.-L."/>
            <person name="Kazmierczak K.M."/>
            <person name="Andrzejewski T.M."/>
            <person name="Davidsen T.M."/>
            <person name="Wayne K.J."/>
            <person name="Tettelin H."/>
            <person name="Glass J.I."/>
            <person name="Rusch D."/>
            <person name="Podicherti R."/>
            <person name="Tsui H.-C.T."/>
            <person name="Winkler M.E."/>
        </authorList>
    </citation>
    <scope>NUCLEOTIDE SEQUENCE</scope>
</reference>
<evidence type="ECO:0008006" key="2">
    <source>
        <dbReference type="Google" id="ProtNLM"/>
    </source>
</evidence>
<dbReference type="AlphaFoldDB" id="A0A383CA88"/>
<protein>
    <recommendedName>
        <fullName evidence="2">FecR protein domain-containing protein</fullName>
    </recommendedName>
</protein>
<gene>
    <name evidence="1" type="ORF">METZ01_LOCUS481372</name>
</gene>
<dbReference type="EMBL" id="UINC01206747">
    <property type="protein sequence ID" value="SVE28518.1"/>
    <property type="molecule type" value="Genomic_DNA"/>
</dbReference>
<proteinExistence type="predicted"/>
<feature type="non-terminal residue" evidence="1">
    <location>
        <position position="242"/>
    </location>
</feature>
<sequence length="242" mass="27739">KDTDIRVTISGLSEIRIDYVNASCQIKLNYGNLFLESSHGSEINFSILTKYAEIFLDDNEVWMTRSMAGKDEIYSIKGTTTIYPVGSVEQYIERGEKLSLESNGEISIEMINQNMLPEYIYERLDRNYNLREQKPPFTIMNYFTDDSTIAMAFYKEEIKIKPFHFSIETGAAVIENSQYGHVSLLPIFTGKHLRIGYKLNGFISLSDTSKNLNALSSLSQILSPLIFEYISPRDRLHLKLGR</sequence>